<reference evidence="3" key="2">
    <citation type="submission" date="2025-08" db="UniProtKB">
        <authorList>
            <consortium name="Ensembl"/>
        </authorList>
    </citation>
    <scope>IDENTIFICATION</scope>
</reference>
<dbReference type="InParanoid" id="A0A672GPG4"/>
<dbReference type="Proteomes" id="UP000472267">
    <property type="component" value="Chromosome 14"/>
</dbReference>
<dbReference type="Pfam" id="PF13472">
    <property type="entry name" value="Lipase_GDSL_2"/>
    <property type="match status" value="1"/>
</dbReference>
<dbReference type="Gene3D" id="3.40.50.12700">
    <property type="match status" value="1"/>
</dbReference>
<feature type="region of interest" description="Disordered" evidence="1">
    <location>
        <begin position="146"/>
        <end position="183"/>
    </location>
</feature>
<protein>
    <recommendedName>
        <fullName evidence="2">SGNH hydrolase-type esterase domain-containing protein</fullName>
    </recommendedName>
</protein>
<dbReference type="InterPro" id="IPR013830">
    <property type="entry name" value="SGNH_hydro"/>
</dbReference>
<evidence type="ECO:0000259" key="2">
    <source>
        <dbReference type="Pfam" id="PF13472"/>
    </source>
</evidence>
<keyword evidence="4" id="KW-1185">Reference proteome</keyword>
<reference evidence="3" key="1">
    <citation type="submission" date="2019-06" db="EMBL/GenBank/DDBJ databases">
        <authorList>
            <consortium name="Wellcome Sanger Institute Data Sharing"/>
        </authorList>
    </citation>
    <scope>NUCLEOTIDE SEQUENCE [LARGE SCALE GENOMIC DNA]</scope>
</reference>
<dbReference type="Gene3D" id="3.40.50.12690">
    <property type="match status" value="1"/>
</dbReference>
<evidence type="ECO:0000313" key="4">
    <source>
        <dbReference type="Proteomes" id="UP000472267"/>
    </source>
</evidence>
<name>A0A672GPG4_SALFA</name>
<dbReference type="Ensembl" id="ENSSFAT00005021518.1">
    <property type="protein sequence ID" value="ENSSFAP00005020663.1"/>
    <property type="gene ID" value="ENSSFAG00005010771.1"/>
</dbReference>
<feature type="domain" description="SGNH hydrolase-type esterase" evidence="2">
    <location>
        <begin position="208"/>
        <end position="334"/>
    </location>
</feature>
<dbReference type="SUPFAM" id="SSF52266">
    <property type="entry name" value="SGNH hydrolase"/>
    <property type="match status" value="1"/>
</dbReference>
<feature type="compositionally biased region" description="Low complexity" evidence="1">
    <location>
        <begin position="155"/>
        <end position="170"/>
    </location>
</feature>
<evidence type="ECO:0000313" key="3">
    <source>
        <dbReference type="Ensembl" id="ENSSFAP00005020663.1"/>
    </source>
</evidence>
<feature type="region of interest" description="Disordered" evidence="1">
    <location>
        <begin position="53"/>
        <end position="107"/>
    </location>
</feature>
<sequence length="355" mass="38631">MAPAASAPCAPSCSTPEYRCWAEVVVRGHKPRPTAVSPRLPLSNRFLALTQHNGDDTADAEGPRPAAAATASSGASTARRQDDNNPETTPPDATTALHPTGSQPRHSAVTLELKRFTPFPEQQQPFWDSTSAARWRLIMEAVRRHSGSHCRPSDEAAGSSAAAPAERSPAQDTHVTAPPPPRPLFPPTSLIIGDSIVWNIHFFNAIARCFPGATVPTILAKLPELLRSAPSSVRWVIVHIGSNDTTRRHSELTKKDFKDLFSLLQSSVKIIYNSGPLPTLFWGAGRFSRLLSLNTWLQHSCSAHNLHFIDNFNLFWNRPALYRQDGLHPSRLGNSVVSGNIQHAVQTSPAVSPAD</sequence>
<dbReference type="OMA" id="SATCHNG"/>
<dbReference type="AlphaFoldDB" id="A0A672GPG4"/>
<proteinExistence type="predicted"/>
<reference evidence="3" key="3">
    <citation type="submission" date="2025-09" db="UniProtKB">
        <authorList>
            <consortium name="Ensembl"/>
        </authorList>
    </citation>
    <scope>IDENTIFICATION</scope>
</reference>
<organism evidence="3 4">
    <name type="scientific">Salarias fasciatus</name>
    <name type="common">Jewelled blenny</name>
    <name type="synonym">Blennius fasciatus</name>
    <dbReference type="NCBI Taxonomy" id="181472"/>
    <lineage>
        <taxon>Eukaryota</taxon>
        <taxon>Metazoa</taxon>
        <taxon>Chordata</taxon>
        <taxon>Craniata</taxon>
        <taxon>Vertebrata</taxon>
        <taxon>Euteleostomi</taxon>
        <taxon>Actinopterygii</taxon>
        <taxon>Neopterygii</taxon>
        <taxon>Teleostei</taxon>
        <taxon>Neoteleostei</taxon>
        <taxon>Acanthomorphata</taxon>
        <taxon>Ovalentaria</taxon>
        <taxon>Blenniimorphae</taxon>
        <taxon>Blenniiformes</taxon>
        <taxon>Blennioidei</taxon>
        <taxon>Blenniidae</taxon>
        <taxon>Salariinae</taxon>
        <taxon>Salarias</taxon>
    </lineage>
</organism>
<dbReference type="CDD" id="cd00229">
    <property type="entry name" value="SGNH_hydrolase"/>
    <property type="match status" value="1"/>
</dbReference>
<accession>A0A672GPG4</accession>
<evidence type="ECO:0000256" key="1">
    <source>
        <dbReference type="SAM" id="MobiDB-lite"/>
    </source>
</evidence>
<feature type="compositionally biased region" description="Low complexity" evidence="1">
    <location>
        <begin position="63"/>
        <end position="78"/>
    </location>
</feature>